<evidence type="ECO:0000256" key="5">
    <source>
        <dbReference type="ARBA" id="ARBA00022692"/>
    </source>
</evidence>
<evidence type="ECO:0000313" key="16">
    <source>
        <dbReference type="EMBL" id="GBP14694.1"/>
    </source>
</evidence>
<evidence type="ECO:0000256" key="8">
    <source>
        <dbReference type="ARBA" id="ARBA00022801"/>
    </source>
</evidence>
<keyword evidence="10" id="KW-0496">Mitochondrion</keyword>
<keyword evidence="6" id="KW-0677">Repeat</keyword>
<dbReference type="InterPro" id="IPR002833">
    <property type="entry name" value="PTH2"/>
</dbReference>
<evidence type="ECO:0000256" key="7">
    <source>
        <dbReference type="ARBA" id="ARBA00022792"/>
    </source>
</evidence>
<dbReference type="PROSITE" id="PS50920">
    <property type="entry name" value="SOLCAR"/>
    <property type="match status" value="2"/>
</dbReference>
<evidence type="ECO:0000256" key="6">
    <source>
        <dbReference type="ARBA" id="ARBA00022737"/>
    </source>
</evidence>
<dbReference type="GO" id="GO:0005743">
    <property type="term" value="C:mitochondrial inner membrane"/>
    <property type="evidence" value="ECO:0007669"/>
    <property type="project" value="UniProtKB-SubCell"/>
</dbReference>
<evidence type="ECO:0000256" key="9">
    <source>
        <dbReference type="ARBA" id="ARBA00022989"/>
    </source>
</evidence>
<evidence type="ECO:0000256" key="15">
    <source>
        <dbReference type="SAM" id="Phobius"/>
    </source>
</evidence>
<gene>
    <name evidence="16" type="primary">slc25a40</name>
    <name evidence="16" type="ORF">EVAR_9600_1</name>
</gene>
<evidence type="ECO:0000313" key="17">
    <source>
        <dbReference type="Proteomes" id="UP000299102"/>
    </source>
</evidence>
<dbReference type="STRING" id="151549.A0A4C1TKW6"/>
<evidence type="ECO:0000256" key="1">
    <source>
        <dbReference type="ARBA" id="ARBA00004448"/>
    </source>
</evidence>
<feature type="repeat" description="Solcar" evidence="13">
    <location>
        <begin position="140"/>
        <end position="224"/>
    </location>
</feature>
<dbReference type="GO" id="GO:0004045">
    <property type="term" value="F:peptidyl-tRNA hydrolase activity"/>
    <property type="evidence" value="ECO:0007669"/>
    <property type="project" value="UniProtKB-EC"/>
</dbReference>
<keyword evidence="9 15" id="KW-1133">Transmembrane helix</keyword>
<feature type="repeat" description="Solcar" evidence="13">
    <location>
        <begin position="11"/>
        <end position="126"/>
    </location>
</feature>
<dbReference type="Gene3D" id="1.50.40.10">
    <property type="entry name" value="Mitochondrial carrier domain"/>
    <property type="match status" value="2"/>
</dbReference>
<evidence type="ECO:0000256" key="10">
    <source>
        <dbReference type="ARBA" id="ARBA00023128"/>
    </source>
</evidence>
<dbReference type="InterPro" id="IPR023395">
    <property type="entry name" value="MCP_dom_sf"/>
</dbReference>
<comment type="similarity">
    <text evidence="2 14">Belongs to the mitochondrial carrier (TC 2.A.29) family.</text>
</comment>
<dbReference type="InterPro" id="IPR045315">
    <property type="entry name" value="Mtm1-like"/>
</dbReference>
<dbReference type="PANTHER" id="PTHR45760">
    <property type="entry name" value="FI19922P1-RELATED"/>
    <property type="match status" value="1"/>
</dbReference>
<sequence length="373" mass="42088">MIREDDPQFRITPFQQMASACSGALITSLFMTPLDVVKIRLQAQQKALLSNKCYLYCNGLMEHICPCGENGFIPKRVHFHGTMDAFYKIAKLEGVPALWSGLSPTLVLALPCTVLYFVLYEQLRYGMKTSYTKMTGVEQQPMWIPLIAGATARSSAVTVFSPLELIRTKMQSKKLTSSEIMSALQQVVRREGFRGLFRGLGSTLFRDVPFSGIYWTTFESTKRAFDKSDSEKNSFSFNFFCGAVAGSVAALCTLPFDVIKTHQQIELGEREIYSVSMSFCDPLSSIIPLPHHQIFYSKSRDQQCTGDASGVVPNEESLKKVAEKLKENSVAHKLWIEQPENIPTCLAIKPYPKDEIKKYVNKFKLYKETLKDK</sequence>
<protein>
    <recommendedName>
        <fullName evidence="3">peptidyl-tRNA hydrolase</fullName>
        <ecNumber evidence="3">3.1.1.29</ecNumber>
    </recommendedName>
</protein>
<dbReference type="PROSITE" id="PS51257">
    <property type="entry name" value="PROKAR_LIPOPROTEIN"/>
    <property type="match status" value="1"/>
</dbReference>
<dbReference type="GO" id="GO:1990542">
    <property type="term" value="P:mitochondrial transmembrane transport"/>
    <property type="evidence" value="ECO:0007669"/>
    <property type="project" value="InterPro"/>
</dbReference>
<keyword evidence="17" id="KW-1185">Reference proteome</keyword>
<dbReference type="InterPro" id="IPR023476">
    <property type="entry name" value="Pep_tRNA_hydro_II_dom_sf"/>
</dbReference>
<keyword evidence="4 14" id="KW-0813">Transport</keyword>
<dbReference type="AlphaFoldDB" id="A0A4C1TKW6"/>
<accession>A0A4C1TKW6</accession>
<keyword evidence="7" id="KW-0999">Mitochondrion inner membrane</keyword>
<evidence type="ECO:0000256" key="2">
    <source>
        <dbReference type="ARBA" id="ARBA00006375"/>
    </source>
</evidence>
<evidence type="ECO:0000256" key="4">
    <source>
        <dbReference type="ARBA" id="ARBA00022448"/>
    </source>
</evidence>
<dbReference type="Gene3D" id="3.40.1490.10">
    <property type="entry name" value="Bit1"/>
    <property type="match status" value="1"/>
</dbReference>
<dbReference type="SUPFAM" id="SSF103506">
    <property type="entry name" value="Mitochondrial carrier"/>
    <property type="match status" value="1"/>
</dbReference>
<evidence type="ECO:0000256" key="14">
    <source>
        <dbReference type="RuleBase" id="RU000488"/>
    </source>
</evidence>
<evidence type="ECO:0000256" key="11">
    <source>
        <dbReference type="ARBA" id="ARBA00023136"/>
    </source>
</evidence>
<dbReference type="EC" id="3.1.1.29" evidence="3"/>
<dbReference type="PANTHER" id="PTHR45760:SF2">
    <property type="entry name" value="FI19922P1-RELATED"/>
    <property type="match status" value="1"/>
</dbReference>
<comment type="catalytic activity">
    <reaction evidence="12">
        <text>an N-acyl-L-alpha-aminoacyl-tRNA + H2O = an N-acyl-L-amino acid + a tRNA + H(+)</text>
        <dbReference type="Rhea" id="RHEA:54448"/>
        <dbReference type="Rhea" id="RHEA-COMP:10123"/>
        <dbReference type="Rhea" id="RHEA-COMP:13883"/>
        <dbReference type="ChEBI" id="CHEBI:15377"/>
        <dbReference type="ChEBI" id="CHEBI:15378"/>
        <dbReference type="ChEBI" id="CHEBI:59874"/>
        <dbReference type="ChEBI" id="CHEBI:78442"/>
        <dbReference type="ChEBI" id="CHEBI:138191"/>
        <dbReference type="EC" id="3.1.1.29"/>
    </reaction>
</comment>
<comment type="caution">
    <text evidence="16">The sequence shown here is derived from an EMBL/GenBank/DDBJ whole genome shotgun (WGS) entry which is preliminary data.</text>
</comment>
<name>A0A4C1TKW6_EUMVA</name>
<keyword evidence="5 13" id="KW-0812">Transmembrane</keyword>
<dbReference type="Proteomes" id="UP000299102">
    <property type="component" value="Unassembled WGS sequence"/>
</dbReference>
<reference evidence="16 17" key="1">
    <citation type="journal article" date="2019" name="Commun. Biol.">
        <title>The bagworm genome reveals a unique fibroin gene that provides high tensile strength.</title>
        <authorList>
            <person name="Kono N."/>
            <person name="Nakamura H."/>
            <person name="Ohtoshi R."/>
            <person name="Tomita M."/>
            <person name="Numata K."/>
            <person name="Arakawa K."/>
        </authorList>
    </citation>
    <scope>NUCLEOTIDE SEQUENCE [LARGE SCALE GENOMIC DNA]</scope>
</reference>
<dbReference type="Pfam" id="PF01981">
    <property type="entry name" value="PTH2"/>
    <property type="match status" value="1"/>
</dbReference>
<dbReference type="InterPro" id="IPR018108">
    <property type="entry name" value="MCP_transmembrane"/>
</dbReference>
<keyword evidence="11 13" id="KW-0472">Membrane</keyword>
<dbReference type="Pfam" id="PF00153">
    <property type="entry name" value="Mito_carr"/>
    <property type="match status" value="3"/>
</dbReference>
<dbReference type="OrthoDB" id="1747031at2759"/>
<proteinExistence type="inferred from homology"/>
<evidence type="ECO:0000256" key="3">
    <source>
        <dbReference type="ARBA" id="ARBA00013260"/>
    </source>
</evidence>
<dbReference type="EMBL" id="BGZK01000066">
    <property type="protein sequence ID" value="GBP14694.1"/>
    <property type="molecule type" value="Genomic_DNA"/>
</dbReference>
<feature type="transmembrane region" description="Helical" evidence="15">
    <location>
        <begin position="97"/>
        <end position="119"/>
    </location>
</feature>
<comment type="subcellular location">
    <subcellularLocation>
        <location evidence="1">Mitochondrion inner membrane</location>
        <topology evidence="1">Multi-pass membrane protein</topology>
    </subcellularLocation>
</comment>
<dbReference type="SUPFAM" id="SSF102462">
    <property type="entry name" value="Peptidyl-tRNA hydrolase II"/>
    <property type="match status" value="1"/>
</dbReference>
<keyword evidence="8" id="KW-0378">Hydrolase</keyword>
<evidence type="ECO:0000256" key="13">
    <source>
        <dbReference type="PROSITE-ProRule" id="PRU00282"/>
    </source>
</evidence>
<organism evidence="16 17">
    <name type="scientific">Eumeta variegata</name>
    <name type="common">Bagworm moth</name>
    <name type="synonym">Eumeta japonica</name>
    <dbReference type="NCBI Taxonomy" id="151549"/>
    <lineage>
        <taxon>Eukaryota</taxon>
        <taxon>Metazoa</taxon>
        <taxon>Ecdysozoa</taxon>
        <taxon>Arthropoda</taxon>
        <taxon>Hexapoda</taxon>
        <taxon>Insecta</taxon>
        <taxon>Pterygota</taxon>
        <taxon>Neoptera</taxon>
        <taxon>Endopterygota</taxon>
        <taxon>Lepidoptera</taxon>
        <taxon>Glossata</taxon>
        <taxon>Ditrysia</taxon>
        <taxon>Tineoidea</taxon>
        <taxon>Psychidae</taxon>
        <taxon>Oiketicinae</taxon>
        <taxon>Eumeta</taxon>
    </lineage>
</organism>
<evidence type="ECO:0000256" key="12">
    <source>
        <dbReference type="ARBA" id="ARBA00048707"/>
    </source>
</evidence>